<accession>A0ABW3SVD4</accession>
<proteinExistence type="predicted"/>
<gene>
    <name evidence="1" type="ORF">ACFQ2O_21940</name>
</gene>
<dbReference type="RefSeq" id="WP_377533096.1">
    <property type="nucleotide sequence ID" value="NZ_JBHTLD010000461.1"/>
</dbReference>
<organism evidence="1 2">
    <name type="scientific">Pontibacter rugosus</name>
    <dbReference type="NCBI Taxonomy" id="1745966"/>
    <lineage>
        <taxon>Bacteria</taxon>
        <taxon>Pseudomonadati</taxon>
        <taxon>Bacteroidota</taxon>
        <taxon>Cytophagia</taxon>
        <taxon>Cytophagales</taxon>
        <taxon>Hymenobacteraceae</taxon>
        <taxon>Pontibacter</taxon>
    </lineage>
</organism>
<dbReference type="Proteomes" id="UP001597094">
    <property type="component" value="Unassembled WGS sequence"/>
</dbReference>
<feature type="non-terminal residue" evidence="1">
    <location>
        <position position="273"/>
    </location>
</feature>
<protein>
    <submittedName>
        <fullName evidence="1">Uncharacterized protein</fullName>
    </submittedName>
</protein>
<evidence type="ECO:0000313" key="2">
    <source>
        <dbReference type="Proteomes" id="UP001597094"/>
    </source>
</evidence>
<feature type="non-terminal residue" evidence="1">
    <location>
        <position position="1"/>
    </location>
</feature>
<sequence>HELEHVNITRKVLFPNGRPILDLIVKSKKLSSVGGFGNRLMQCVYVDKVETTNEAAAQKAVEEFCRIEYNKIKESFILSDFSTQIEKVKTYSLGFAGKDQPEFGSKNQVLIGETTNSPFEIVKSFFDTLTNFNVQAALPVFTYQQQFNEFGKKAVSKEIYKTICELQGETIKDAENYLGSELQTIPPLVSIVLAKARNKEDIPNTLTDIREDFTEFRNCCENFEKRLNGASTLKDQLDAIKEYKEFWSALIKKYSDQNSRIMFRFLDMARESD</sequence>
<name>A0ABW3SVD4_9BACT</name>
<comment type="caution">
    <text evidence="1">The sequence shown here is derived from an EMBL/GenBank/DDBJ whole genome shotgun (WGS) entry which is preliminary data.</text>
</comment>
<reference evidence="2" key="1">
    <citation type="journal article" date="2019" name="Int. J. Syst. Evol. Microbiol.">
        <title>The Global Catalogue of Microorganisms (GCM) 10K type strain sequencing project: providing services to taxonomists for standard genome sequencing and annotation.</title>
        <authorList>
            <consortium name="The Broad Institute Genomics Platform"/>
            <consortium name="The Broad Institute Genome Sequencing Center for Infectious Disease"/>
            <person name="Wu L."/>
            <person name="Ma J."/>
        </authorList>
    </citation>
    <scope>NUCLEOTIDE SEQUENCE [LARGE SCALE GENOMIC DNA]</scope>
    <source>
        <strain evidence="2">JCM 31319</strain>
    </source>
</reference>
<keyword evidence="2" id="KW-1185">Reference proteome</keyword>
<dbReference type="EMBL" id="JBHTLD010000461">
    <property type="protein sequence ID" value="MFD1188884.1"/>
    <property type="molecule type" value="Genomic_DNA"/>
</dbReference>
<evidence type="ECO:0000313" key="1">
    <source>
        <dbReference type="EMBL" id="MFD1188884.1"/>
    </source>
</evidence>